<feature type="signal peptide" evidence="4">
    <location>
        <begin position="1"/>
        <end position="26"/>
    </location>
</feature>
<dbReference type="OrthoDB" id="6505839at2"/>
<dbReference type="GO" id="GO:0009289">
    <property type="term" value="C:pilus"/>
    <property type="evidence" value="ECO:0007669"/>
    <property type="project" value="UniProtKB-SubCell"/>
</dbReference>
<dbReference type="Proteomes" id="UP000234503">
    <property type="component" value="Unassembled WGS sequence"/>
</dbReference>
<dbReference type="Gene3D" id="2.60.40.1090">
    <property type="entry name" value="Fimbrial-type adhesion domain"/>
    <property type="match status" value="1"/>
</dbReference>
<dbReference type="SUPFAM" id="SSF49401">
    <property type="entry name" value="Bacterial adhesins"/>
    <property type="match status" value="1"/>
</dbReference>
<protein>
    <recommendedName>
        <fullName evidence="5">Fimbrial-type adhesion domain-containing protein</fullName>
    </recommendedName>
</protein>
<feature type="chain" id="PRO_5014665770" description="Fimbrial-type adhesion domain-containing protein" evidence="4">
    <location>
        <begin position="27"/>
        <end position="346"/>
    </location>
</feature>
<evidence type="ECO:0000256" key="1">
    <source>
        <dbReference type="ARBA" id="ARBA00004561"/>
    </source>
</evidence>
<evidence type="ECO:0000313" key="6">
    <source>
        <dbReference type="EMBL" id="PLR29765.1"/>
    </source>
</evidence>
<keyword evidence="2 4" id="KW-0732">Signal</keyword>
<dbReference type="InterPro" id="IPR000259">
    <property type="entry name" value="Adhesion_dom_fimbrial"/>
</dbReference>
<sequence length="346" mass="37443">MRHLTSLLLWASMLPAGLMAGPAAWAGDCHPEKVSAPYIVELDKDEIDTAHNAPGQVLPDAEVFHLSDKFPMACSCEGGSAALYFRSVSPLPPGYQDGSLTYFILTPWLQVGTKLAVKEDTPLPAPFEDRSDGGSYACGSDGMYYRDTTDVGNVGSLSFYVVKGFTGEMDIPLTAIMDVYARWGTQGGYGTRPTSRLFVFGTLIVPQTCTLDDGQIINVELGTIRRANISVPGQIPVNYVPQQITLDYQCRNITETMHLELSLYGQESLLLPGVLRTSNPDIGVQIADAAMTPLDINNNHVPLPLTFGAQAQTGRQFLYAWPVNTTGRTPAVGTFSASALMQVEIQ</sequence>
<dbReference type="AlphaFoldDB" id="A0A2N5DTH0"/>
<comment type="subcellular location">
    <subcellularLocation>
        <location evidence="1">Fimbrium</location>
    </subcellularLocation>
</comment>
<gene>
    <name evidence="6" type="ORF">CYR32_20075</name>
</gene>
<evidence type="ECO:0000313" key="7">
    <source>
        <dbReference type="Proteomes" id="UP000234503"/>
    </source>
</evidence>
<feature type="domain" description="Fimbrial-type adhesion" evidence="5">
    <location>
        <begin position="202"/>
        <end position="346"/>
    </location>
</feature>
<proteinExistence type="predicted"/>
<evidence type="ECO:0000256" key="3">
    <source>
        <dbReference type="ARBA" id="ARBA00023263"/>
    </source>
</evidence>
<dbReference type="InterPro" id="IPR008966">
    <property type="entry name" value="Adhesion_dom_sf"/>
</dbReference>
<comment type="caution">
    <text evidence="6">The sequence shown here is derived from an EMBL/GenBank/DDBJ whole genome shotgun (WGS) entry which is preliminary data.</text>
</comment>
<reference evidence="6 7" key="1">
    <citation type="submission" date="2017-12" db="EMBL/GenBank/DDBJ databases">
        <title>Characterization of six clinical isolates of Enterochimera gen. nov., a novel genus of the Yersiniaciae family and the three species Enterochimera arupensis sp. nov., Enterochimera coloradensis sp. nov, and Enterochimera californica sp. nov.</title>
        <authorList>
            <person name="Rossi A."/>
            <person name="Fisher M."/>
        </authorList>
    </citation>
    <scope>NUCLEOTIDE SEQUENCE [LARGE SCALE GENOMIC DNA]</scope>
    <source>
        <strain evidence="7">2016-Iso4</strain>
    </source>
</reference>
<organism evidence="6 7">
    <name type="scientific">Chimaeribacter coloradensis</name>
    <dbReference type="NCBI Taxonomy" id="2060068"/>
    <lineage>
        <taxon>Bacteria</taxon>
        <taxon>Pseudomonadati</taxon>
        <taxon>Pseudomonadota</taxon>
        <taxon>Gammaproteobacteria</taxon>
        <taxon>Enterobacterales</taxon>
        <taxon>Yersiniaceae</taxon>
        <taxon>Chimaeribacter</taxon>
    </lineage>
</organism>
<keyword evidence="7" id="KW-1185">Reference proteome</keyword>
<evidence type="ECO:0000256" key="2">
    <source>
        <dbReference type="ARBA" id="ARBA00022729"/>
    </source>
</evidence>
<dbReference type="InterPro" id="IPR036937">
    <property type="entry name" value="Adhesion_dom_fimbrial_sf"/>
</dbReference>
<evidence type="ECO:0000256" key="4">
    <source>
        <dbReference type="SAM" id="SignalP"/>
    </source>
</evidence>
<name>A0A2N5DTH0_9GAMM</name>
<evidence type="ECO:0000259" key="5">
    <source>
        <dbReference type="Pfam" id="PF00419"/>
    </source>
</evidence>
<keyword evidence="3" id="KW-0281">Fimbrium</keyword>
<dbReference type="PANTHER" id="PTHR33420">
    <property type="entry name" value="FIMBRIAL SUBUNIT ELFA-RELATED"/>
    <property type="match status" value="1"/>
</dbReference>
<dbReference type="EMBL" id="PJZH01000040">
    <property type="protein sequence ID" value="PLR29765.1"/>
    <property type="molecule type" value="Genomic_DNA"/>
</dbReference>
<dbReference type="GO" id="GO:0043709">
    <property type="term" value="P:cell adhesion involved in single-species biofilm formation"/>
    <property type="evidence" value="ECO:0007669"/>
    <property type="project" value="TreeGrafter"/>
</dbReference>
<dbReference type="PANTHER" id="PTHR33420:SF31">
    <property type="entry name" value="TYPE 1 FIMBRIN D-MANNOSE SPECIFIC ADHESIN"/>
    <property type="match status" value="1"/>
</dbReference>
<dbReference type="Pfam" id="PF00419">
    <property type="entry name" value="Fimbrial"/>
    <property type="match status" value="1"/>
</dbReference>
<accession>A0A2N5DTH0</accession>
<dbReference type="InterPro" id="IPR050263">
    <property type="entry name" value="Bact_Fimbrial_Adh_Pro"/>
</dbReference>
<dbReference type="RefSeq" id="WP_101826881.1">
    <property type="nucleotide sequence ID" value="NZ_PJZH01000040.1"/>
</dbReference>